<dbReference type="Proteomes" id="UP000828390">
    <property type="component" value="Unassembled WGS sequence"/>
</dbReference>
<proteinExistence type="predicted"/>
<name>A0A9D4M2C0_DREPO</name>
<accession>A0A9D4M2C0</accession>
<dbReference type="EMBL" id="JAIWYP010000002">
    <property type="protein sequence ID" value="KAH3867161.1"/>
    <property type="molecule type" value="Genomic_DNA"/>
</dbReference>
<organism evidence="2 3">
    <name type="scientific">Dreissena polymorpha</name>
    <name type="common">Zebra mussel</name>
    <name type="synonym">Mytilus polymorpha</name>
    <dbReference type="NCBI Taxonomy" id="45954"/>
    <lineage>
        <taxon>Eukaryota</taxon>
        <taxon>Metazoa</taxon>
        <taxon>Spiralia</taxon>
        <taxon>Lophotrochozoa</taxon>
        <taxon>Mollusca</taxon>
        <taxon>Bivalvia</taxon>
        <taxon>Autobranchia</taxon>
        <taxon>Heteroconchia</taxon>
        <taxon>Euheterodonta</taxon>
        <taxon>Imparidentia</taxon>
        <taxon>Neoheterodontei</taxon>
        <taxon>Myida</taxon>
        <taxon>Dreissenoidea</taxon>
        <taxon>Dreissenidae</taxon>
        <taxon>Dreissena</taxon>
    </lineage>
</organism>
<gene>
    <name evidence="2" type="ORF">DPMN_030286</name>
</gene>
<feature type="compositionally biased region" description="Basic residues" evidence="1">
    <location>
        <begin position="25"/>
        <end position="38"/>
    </location>
</feature>
<sequence length="76" mass="9066">MMYRIIQVKQKNIKERVDHFENAAKKHQGKGRSLRKRCKETSRKASITAKIQQRNIKKRSITTKMQQRNIKESVVQ</sequence>
<evidence type="ECO:0000313" key="3">
    <source>
        <dbReference type="Proteomes" id="UP000828390"/>
    </source>
</evidence>
<evidence type="ECO:0000313" key="2">
    <source>
        <dbReference type="EMBL" id="KAH3867161.1"/>
    </source>
</evidence>
<feature type="region of interest" description="Disordered" evidence="1">
    <location>
        <begin position="24"/>
        <end position="48"/>
    </location>
</feature>
<protein>
    <submittedName>
        <fullName evidence="2">Uncharacterized protein</fullName>
    </submittedName>
</protein>
<evidence type="ECO:0000256" key="1">
    <source>
        <dbReference type="SAM" id="MobiDB-lite"/>
    </source>
</evidence>
<dbReference type="AlphaFoldDB" id="A0A9D4M2C0"/>
<reference evidence="2" key="2">
    <citation type="submission" date="2020-11" db="EMBL/GenBank/DDBJ databases">
        <authorList>
            <person name="McCartney M.A."/>
            <person name="Auch B."/>
            <person name="Kono T."/>
            <person name="Mallez S."/>
            <person name="Becker A."/>
            <person name="Gohl D.M."/>
            <person name="Silverstein K.A.T."/>
            <person name="Koren S."/>
            <person name="Bechman K.B."/>
            <person name="Herman A."/>
            <person name="Abrahante J.E."/>
            <person name="Garbe J."/>
        </authorList>
    </citation>
    <scope>NUCLEOTIDE SEQUENCE</scope>
    <source>
        <strain evidence="2">Duluth1</strain>
        <tissue evidence="2">Whole animal</tissue>
    </source>
</reference>
<comment type="caution">
    <text evidence="2">The sequence shown here is derived from an EMBL/GenBank/DDBJ whole genome shotgun (WGS) entry which is preliminary data.</text>
</comment>
<keyword evidence="3" id="KW-1185">Reference proteome</keyword>
<reference evidence="2" key="1">
    <citation type="journal article" date="2019" name="bioRxiv">
        <title>The Genome of the Zebra Mussel, Dreissena polymorpha: A Resource for Invasive Species Research.</title>
        <authorList>
            <person name="McCartney M.A."/>
            <person name="Auch B."/>
            <person name="Kono T."/>
            <person name="Mallez S."/>
            <person name="Zhang Y."/>
            <person name="Obille A."/>
            <person name="Becker A."/>
            <person name="Abrahante J.E."/>
            <person name="Garbe J."/>
            <person name="Badalamenti J.P."/>
            <person name="Herman A."/>
            <person name="Mangelson H."/>
            <person name="Liachko I."/>
            <person name="Sullivan S."/>
            <person name="Sone E.D."/>
            <person name="Koren S."/>
            <person name="Silverstein K.A.T."/>
            <person name="Beckman K.B."/>
            <person name="Gohl D.M."/>
        </authorList>
    </citation>
    <scope>NUCLEOTIDE SEQUENCE</scope>
    <source>
        <strain evidence="2">Duluth1</strain>
        <tissue evidence="2">Whole animal</tissue>
    </source>
</reference>